<dbReference type="SMART" id="SM00919">
    <property type="entry name" value="Malic_M"/>
    <property type="match status" value="1"/>
</dbReference>
<feature type="non-terminal residue" evidence="7">
    <location>
        <position position="294"/>
    </location>
</feature>
<protein>
    <submittedName>
        <fullName evidence="7">NADP-dependent malic enzyme</fullName>
        <ecNumber evidence="7">1.1.1.40</ecNumber>
    </submittedName>
</protein>
<dbReference type="SUPFAM" id="SSF53223">
    <property type="entry name" value="Aminoacid dehydrogenase-like, N-terminal domain"/>
    <property type="match status" value="1"/>
</dbReference>
<dbReference type="Proteomes" id="UP000699985">
    <property type="component" value="Unassembled WGS sequence"/>
</dbReference>
<evidence type="ECO:0000256" key="2">
    <source>
        <dbReference type="ARBA" id="ARBA00001946"/>
    </source>
</evidence>
<evidence type="ECO:0000256" key="3">
    <source>
        <dbReference type="ARBA" id="ARBA00022723"/>
    </source>
</evidence>
<dbReference type="Pfam" id="PF00390">
    <property type="entry name" value="malic"/>
    <property type="match status" value="1"/>
</dbReference>
<dbReference type="InterPro" id="IPR046346">
    <property type="entry name" value="Aminoacid_DH-like_N_sf"/>
</dbReference>
<dbReference type="SMART" id="SM01274">
    <property type="entry name" value="malic"/>
    <property type="match status" value="1"/>
</dbReference>
<evidence type="ECO:0000256" key="1">
    <source>
        <dbReference type="ARBA" id="ARBA00001936"/>
    </source>
</evidence>
<dbReference type="GO" id="GO:0051287">
    <property type="term" value="F:NAD binding"/>
    <property type="evidence" value="ECO:0007669"/>
    <property type="project" value="InterPro"/>
</dbReference>
<comment type="caution">
    <text evidence="7">The sequence shown here is derived from an EMBL/GenBank/DDBJ whole genome shotgun (WGS) entry which is preliminary data.</text>
</comment>
<dbReference type="GO" id="GO:0004473">
    <property type="term" value="F:malate dehydrogenase (decarboxylating) (NADP+) activity"/>
    <property type="evidence" value="ECO:0007669"/>
    <property type="project" value="UniProtKB-EC"/>
</dbReference>
<dbReference type="AlphaFoldDB" id="A0A966HLN5"/>
<dbReference type="EC" id="1.1.1.40" evidence="7"/>
<dbReference type="InterPro" id="IPR036291">
    <property type="entry name" value="NAD(P)-bd_dom_sf"/>
</dbReference>
<dbReference type="InterPro" id="IPR037062">
    <property type="entry name" value="Malic_N_dom_sf"/>
</dbReference>
<evidence type="ECO:0000313" key="7">
    <source>
        <dbReference type="EMBL" id="NCU50640.1"/>
    </source>
</evidence>
<dbReference type="SUPFAM" id="SSF51735">
    <property type="entry name" value="NAD(P)-binding Rossmann-fold domains"/>
    <property type="match status" value="1"/>
</dbReference>
<gene>
    <name evidence="7" type="ORF">EBX29_02565</name>
</gene>
<keyword evidence="3" id="KW-0479">Metal-binding</keyword>
<evidence type="ECO:0000313" key="8">
    <source>
        <dbReference type="Proteomes" id="UP000699985"/>
    </source>
</evidence>
<dbReference type="InterPro" id="IPR015884">
    <property type="entry name" value="Malic_enzyme_CS"/>
</dbReference>
<evidence type="ECO:0000256" key="4">
    <source>
        <dbReference type="ARBA" id="ARBA00023002"/>
    </source>
</evidence>
<evidence type="ECO:0000259" key="5">
    <source>
        <dbReference type="SMART" id="SM00919"/>
    </source>
</evidence>
<dbReference type="PROSITE" id="PS00331">
    <property type="entry name" value="MALIC_ENZYMES"/>
    <property type="match status" value="1"/>
</dbReference>
<dbReference type="PANTHER" id="PTHR43237:SF4">
    <property type="entry name" value="NADP-DEPENDENT MALIC ENZYME"/>
    <property type="match status" value="1"/>
</dbReference>
<feature type="domain" description="Malic enzyme N-terminal" evidence="6">
    <location>
        <begin position="18"/>
        <end position="151"/>
    </location>
</feature>
<organism evidence="7 8">
    <name type="scientific">Candidatus Fonsibacter lacus</name>
    <dbReference type="NCBI Taxonomy" id="2576439"/>
    <lineage>
        <taxon>Bacteria</taxon>
        <taxon>Pseudomonadati</taxon>
        <taxon>Pseudomonadota</taxon>
        <taxon>Alphaproteobacteria</taxon>
        <taxon>Candidatus Pelagibacterales</taxon>
        <taxon>Candidatus Pelagibacterales incertae sedis</taxon>
        <taxon>Candidatus Fonsibacter</taxon>
    </lineage>
</organism>
<dbReference type="Gene3D" id="3.40.50.10380">
    <property type="entry name" value="Malic enzyme, N-terminal domain"/>
    <property type="match status" value="1"/>
</dbReference>
<dbReference type="Pfam" id="PF03949">
    <property type="entry name" value="Malic_M"/>
    <property type="match status" value="1"/>
</dbReference>
<comment type="cofactor">
    <cofactor evidence="2">
        <name>Mg(2+)</name>
        <dbReference type="ChEBI" id="CHEBI:18420"/>
    </cofactor>
</comment>
<comment type="cofactor">
    <cofactor evidence="1">
        <name>Mn(2+)</name>
        <dbReference type="ChEBI" id="CHEBI:29035"/>
    </cofactor>
</comment>
<dbReference type="PANTHER" id="PTHR43237">
    <property type="entry name" value="NADP-DEPENDENT MALIC ENZYME"/>
    <property type="match status" value="1"/>
</dbReference>
<evidence type="ECO:0000259" key="6">
    <source>
        <dbReference type="SMART" id="SM01274"/>
    </source>
</evidence>
<keyword evidence="4 7" id="KW-0560">Oxidoreductase</keyword>
<feature type="domain" description="Malic enzyme NAD-binding" evidence="5">
    <location>
        <begin position="163"/>
        <end position="294"/>
    </location>
</feature>
<dbReference type="InterPro" id="IPR012302">
    <property type="entry name" value="Malic_NAD-bd"/>
</dbReference>
<name>A0A966HLN5_9PROT</name>
<dbReference type="Gene3D" id="3.40.50.720">
    <property type="entry name" value="NAD(P)-binding Rossmann-like Domain"/>
    <property type="match status" value="1"/>
</dbReference>
<dbReference type="InterPro" id="IPR051674">
    <property type="entry name" value="Malate_Decarboxylase"/>
</dbReference>
<reference evidence="7" key="1">
    <citation type="submission" date="2018-10" db="EMBL/GenBank/DDBJ databases">
        <title>Iterative Subtractive Binning of Freshwater Chronoseries Metagenomes Recovers Nearly Complete Genomes from over Four Hundred Novel Species.</title>
        <authorList>
            <person name="Rodriguez-R L.M."/>
            <person name="Tsementzi D."/>
            <person name="Luo C."/>
            <person name="Konstantinidis K.T."/>
        </authorList>
    </citation>
    <scope>NUCLEOTIDE SEQUENCE</scope>
    <source>
        <strain evidence="7">WB8_1A_003</strain>
    </source>
</reference>
<dbReference type="InterPro" id="IPR012301">
    <property type="entry name" value="Malic_N_dom"/>
</dbReference>
<sequence length="294" mass="31321">MEKFTEKEALDYHSQGKPGKIEIIASKPMSTQRDLALAYSPGVAVPVEAIAKDPSKAYDYTSKGNTVAVISNGSAILGLGNLGSLASKPVMEGKAVLFKRFADIDSIDIEVDSQNAEEIINCVAKIGNSFGGINLEDIASPDCFIIEQELKNRLKIPVFHDDQHGTAIITVAGILNALEIVKKSIKKVRVVANGAGAAGLSCISLLKAMGLPDENVVMLDKEGVIYKGRPKVDQFKSAHAADTKLRTLEESMKGADVFLGLSAKNVVTPAMVKSMAKDPIIFACANPDPEILPE</sequence>
<dbReference type="EMBL" id="RGMI01000101">
    <property type="protein sequence ID" value="NCU50640.1"/>
    <property type="molecule type" value="Genomic_DNA"/>
</dbReference>
<dbReference type="GO" id="GO:0046872">
    <property type="term" value="F:metal ion binding"/>
    <property type="evidence" value="ECO:0007669"/>
    <property type="project" value="UniProtKB-KW"/>
</dbReference>
<accession>A0A966HLN5</accession>
<dbReference type="FunFam" id="3.40.50.10380:FF:000003">
    <property type="entry name" value="NADP-dependent malic enzyme"/>
    <property type="match status" value="1"/>
</dbReference>
<proteinExistence type="predicted"/>